<gene>
    <name evidence="2" type="ORF">LCGC14_0118830</name>
</gene>
<dbReference type="Pfam" id="PF14376">
    <property type="entry name" value="Haem_bd"/>
    <property type="match status" value="1"/>
</dbReference>
<dbReference type="AlphaFoldDB" id="A0A0F9VBB1"/>
<dbReference type="InterPro" id="IPR025992">
    <property type="entry name" value="Haem-bd"/>
</dbReference>
<reference evidence="2" key="1">
    <citation type="journal article" date="2015" name="Nature">
        <title>Complex archaea that bridge the gap between prokaryotes and eukaryotes.</title>
        <authorList>
            <person name="Spang A."/>
            <person name="Saw J.H."/>
            <person name="Jorgensen S.L."/>
            <person name="Zaremba-Niedzwiedzka K."/>
            <person name="Martijn J."/>
            <person name="Lind A.E."/>
            <person name="van Eijk R."/>
            <person name="Schleper C."/>
            <person name="Guy L."/>
            <person name="Ettema T.J."/>
        </authorList>
    </citation>
    <scope>NUCLEOTIDE SEQUENCE</scope>
</reference>
<dbReference type="SMART" id="SM01235">
    <property type="entry name" value="Haem_bd"/>
    <property type="match status" value="1"/>
</dbReference>
<sequence length="140" mass="16526">MVGFLGIQFFPTTQNESDTVPITDFVLVNTVPKSVKEKLEISCYDCHSNNTQYPWYNKMQPVAWFLKDHIKKGKEELNFNEWTTYSNRRKVSKLRSIIKQIESAEMPLYSYTLVHREAIFSEEDKLMVINYMKSLKDSIE</sequence>
<comment type="caution">
    <text evidence="2">The sequence shown here is derived from an EMBL/GenBank/DDBJ whole genome shotgun (WGS) entry which is preliminary data.</text>
</comment>
<proteinExistence type="predicted"/>
<dbReference type="EMBL" id="LAZR01000036">
    <property type="protein sequence ID" value="KKO01295.1"/>
    <property type="molecule type" value="Genomic_DNA"/>
</dbReference>
<feature type="domain" description="Haem-binding" evidence="1">
    <location>
        <begin position="1"/>
        <end position="136"/>
    </location>
</feature>
<organism evidence="2">
    <name type="scientific">marine sediment metagenome</name>
    <dbReference type="NCBI Taxonomy" id="412755"/>
    <lineage>
        <taxon>unclassified sequences</taxon>
        <taxon>metagenomes</taxon>
        <taxon>ecological metagenomes</taxon>
    </lineage>
</organism>
<evidence type="ECO:0000259" key="1">
    <source>
        <dbReference type="SMART" id="SM01235"/>
    </source>
</evidence>
<name>A0A0F9VBB1_9ZZZZ</name>
<accession>A0A0F9VBB1</accession>
<protein>
    <recommendedName>
        <fullName evidence="1">Haem-binding domain-containing protein</fullName>
    </recommendedName>
</protein>
<evidence type="ECO:0000313" key="2">
    <source>
        <dbReference type="EMBL" id="KKO01295.1"/>
    </source>
</evidence>